<evidence type="ECO:0000313" key="5">
    <source>
        <dbReference type="Proteomes" id="UP000182793"/>
    </source>
</evidence>
<evidence type="ECO:0000313" key="2">
    <source>
        <dbReference type="EMBL" id="KFN88481.1"/>
    </source>
</evidence>
<accession>A0A091BS61</accession>
<dbReference type="Proteomes" id="UP000182793">
    <property type="component" value="Unassembled WGS sequence"/>
</dbReference>
<reference evidence="3 5" key="2">
    <citation type="submission" date="2016-10" db="EMBL/GenBank/DDBJ databases">
        <authorList>
            <person name="Varghese N."/>
            <person name="Submissions S."/>
        </authorList>
    </citation>
    <scope>NUCLEOTIDE SEQUENCE [LARGE SCALE GENOMIC DNA]</scope>
    <source>
        <strain evidence="3 5">JB1</strain>
    </source>
</reference>
<dbReference type="EMBL" id="FOTG01000002">
    <property type="protein sequence ID" value="SFL09278.1"/>
    <property type="molecule type" value="Genomic_DNA"/>
</dbReference>
<evidence type="ECO:0000313" key="3">
    <source>
        <dbReference type="EMBL" id="SFL09278.1"/>
    </source>
</evidence>
<keyword evidence="5" id="KW-1185">Reference proteome</keyword>
<organism evidence="2 4">
    <name type="scientific">Streptococcus equinus JB1</name>
    <dbReference type="NCBI Taxonomy" id="1294274"/>
    <lineage>
        <taxon>Bacteria</taxon>
        <taxon>Bacillati</taxon>
        <taxon>Bacillota</taxon>
        <taxon>Bacilli</taxon>
        <taxon>Lactobacillales</taxon>
        <taxon>Streptococcaceae</taxon>
        <taxon>Streptococcus</taxon>
    </lineage>
</organism>
<comment type="caution">
    <text evidence="2">The sequence shown here is derived from an EMBL/GenBank/DDBJ whole genome shotgun (WGS) entry which is preliminary data.</text>
</comment>
<gene>
    <name evidence="2" type="ORF">H702_02410</name>
    <name evidence="3" type="ORF">SAMN02910290_00454</name>
</gene>
<name>A0A091BS61_STREI</name>
<keyword evidence="1" id="KW-0472">Membrane</keyword>
<evidence type="ECO:0008006" key="6">
    <source>
        <dbReference type="Google" id="ProtNLM"/>
    </source>
</evidence>
<dbReference type="RefSeq" id="WP_039696224.1">
    <property type="nucleotide sequence ID" value="NZ_AUZH01000012.1"/>
</dbReference>
<protein>
    <recommendedName>
        <fullName evidence="6">Bacteriocin</fullName>
    </recommendedName>
</protein>
<dbReference type="AlphaFoldDB" id="A0A091BS61"/>
<sequence length="69" mass="6975">MEKGVIYEGSSFKNLNEVDLCEISGGGIDPVLVAGACMIGVAGAGPLGCAGVAVFTWGFYNGYEGAKRG</sequence>
<proteinExistence type="predicted"/>
<feature type="transmembrane region" description="Helical" evidence="1">
    <location>
        <begin position="32"/>
        <end position="60"/>
    </location>
</feature>
<evidence type="ECO:0000256" key="1">
    <source>
        <dbReference type="SAM" id="Phobius"/>
    </source>
</evidence>
<dbReference type="EMBL" id="AUZH01000012">
    <property type="protein sequence ID" value="KFN88481.1"/>
    <property type="molecule type" value="Genomic_DNA"/>
</dbReference>
<keyword evidence="1" id="KW-1133">Transmembrane helix</keyword>
<evidence type="ECO:0000313" key="4">
    <source>
        <dbReference type="Proteomes" id="UP000029382"/>
    </source>
</evidence>
<reference evidence="2 4" key="1">
    <citation type="journal article" date="2014" name="Genome Announc.">
        <title>Draft Genome Sequences of Streptococcus bovis Strains ATCC 33317 and JB1.</title>
        <authorList>
            <person name="Benahmed F.H."/>
            <person name="Gopinath G.R."/>
            <person name="Harbottle H."/>
            <person name="Cotta M.A."/>
            <person name="Luo Y."/>
            <person name="Henderson C."/>
            <person name="Teri P."/>
            <person name="Soppet D."/>
            <person name="Rasmussen M."/>
            <person name="Whitehead T.R."/>
            <person name="Davidson M."/>
        </authorList>
    </citation>
    <scope>NUCLEOTIDE SEQUENCE [LARGE SCALE GENOMIC DNA]</scope>
    <source>
        <strain evidence="2 4">JB1</strain>
    </source>
</reference>
<keyword evidence="1" id="KW-0812">Transmembrane</keyword>
<dbReference type="Proteomes" id="UP000029382">
    <property type="component" value="Unassembled WGS sequence"/>
</dbReference>